<comment type="caution">
    <text evidence="1">The sequence shown here is derived from an EMBL/GenBank/DDBJ whole genome shotgun (WGS) entry which is preliminary data.</text>
</comment>
<organism evidence="1 2">
    <name type="scientific">Convivina intestini</name>
    <dbReference type="NCBI Taxonomy" id="1505726"/>
    <lineage>
        <taxon>Bacteria</taxon>
        <taxon>Bacillati</taxon>
        <taxon>Bacillota</taxon>
        <taxon>Bacilli</taxon>
        <taxon>Lactobacillales</taxon>
        <taxon>Lactobacillaceae</taxon>
        <taxon>Convivina</taxon>
    </lineage>
</organism>
<sequence>MDKFKQLPSQSAVLSALQSEQLSNQQHQYLTAISLLLTAQQIQTDVTRNMNDLIRLVRLAPKRLNDRAQQINILLSLKTNVQQLLNTRQLPELSTSKLDPVVAFNQTADLIDELRQEMNSILTFADQLVHQAHQILEDSPELLPLLEELVTYE</sequence>
<dbReference type="EMBL" id="QEKT01000004">
    <property type="protein sequence ID" value="PVY84333.1"/>
    <property type="molecule type" value="Genomic_DNA"/>
</dbReference>
<keyword evidence="2" id="KW-1185">Reference proteome</keyword>
<reference evidence="1 2" key="1">
    <citation type="submission" date="2018-04" db="EMBL/GenBank/DDBJ databases">
        <title>Genomic Encyclopedia of Type Strains, Phase IV (KMG-IV): sequencing the most valuable type-strain genomes for metagenomic binning, comparative biology and taxonomic classification.</title>
        <authorList>
            <person name="Goeker M."/>
        </authorList>
    </citation>
    <scope>NUCLEOTIDE SEQUENCE [LARGE SCALE GENOMIC DNA]</scope>
    <source>
        <strain evidence="1 2">DSM 28795</strain>
    </source>
</reference>
<protein>
    <submittedName>
        <fullName evidence="1">Uncharacterized protein</fullName>
    </submittedName>
</protein>
<evidence type="ECO:0000313" key="1">
    <source>
        <dbReference type="EMBL" id="PVY84333.1"/>
    </source>
</evidence>
<proteinExistence type="predicted"/>
<dbReference type="Proteomes" id="UP000245433">
    <property type="component" value="Unassembled WGS sequence"/>
</dbReference>
<gene>
    <name evidence="1" type="ORF">C7384_10478</name>
</gene>
<evidence type="ECO:0000313" key="2">
    <source>
        <dbReference type="Proteomes" id="UP000245433"/>
    </source>
</evidence>
<dbReference type="RefSeq" id="WP_089939732.1">
    <property type="nucleotide sequence ID" value="NZ_CAKOEX010000011.1"/>
</dbReference>
<dbReference type="AlphaFoldDB" id="A0A2U1D9H8"/>
<name>A0A2U1D9H8_9LACO</name>
<accession>A0A2U1D9H8</accession>